<keyword evidence="6" id="KW-1185">Reference proteome</keyword>
<organism evidence="5">
    <name type="scientific">Amphimedon queenslandica</name>
    <name type="common">Sponge</name>
    <dbReference type="NCBI Taxonomy" id="400682"/>
    <lineage>
        <taxon>Eukaryota</taxon>
        <taxon>Metazoa</taxon>
        <taxon>Porifera</taxon>
        <taxon>Demospongiae</taxon>
        <taxon>Heteroscleromorpha</taxon>
        <taxon>Haplosclerida</taxon>
        <taxon>Niphatidae</taxon>
        <taxon>Amphimedon</taxon>
    </lineage>
</organism>
<dbReference type="OrthoDB" id="5835618at2759"/>
<evidence type="ECO:0000313" key="6">
    <source>
        <dbReference type="Proteomes" id="UP000007879"/>
    </source>
</evidence>
<gene>
    <name evidence="5" type="primary">105312880</name>
</gene>
<evidence type="ECO:0000313" key="5">
    <source>
        <dbReference type="EnsemblMetazoa" id="Aqu2.1.44333_001"/>
    </source>
</evidence>
<dbReference type="InParanoid" id="A0A1X7VW43"/>
<dbReference type="Pfam" id="PF07147">
    <property type="entry name" value="PDCD9"/>
    <property type="match status" value="1"/>
</dbReference>
<dbReference type="EnsemblMetazoa" id="XM_011406058.2">
    <property type="protein sequence ID" value="XP_011404360.1"/>
    <property type="gene ID" value="LOC105312880"/>
</dbReference>
<evidence type="ECO:0000256" key="2">
    <source>
        <dbReference type="ARBA" id="ARBA00022980"/>
    </source>
</evidence>
<dbReference type="STRING" id="400682.A0A1X7VW43"/>
<sequence length="358" mass="40990">MAHHLRASCFLANRSSTLKTFSRCYGYVHVVHKTIPHLLGPGNVWRKCYVVHPCSVKKDSLLHAQWLTGTKLVNGLPKEINSISLPNDFIVTEFKERLIDYMKISPDTTPLYSNNNNLNFGLYQACLSCLWSLGNFQHIQHSYWSPITKVTSYWRRNGLNFVTFTKPSILYTSSALDLWPTPSTTTLVDPVKYLNPSHIQLFEQSFDDINVFGGNKSLSLYPMAHTLIVDNDYKKHTLEQTISHALLQLFAQSSAQTVQNGYPLDRRLDYPLATQAILTDGLQYTFACYQLNTLNMTETSQQEVFNYMWCGPTYKIWNKEKTDLNNKCVTLLLKFLLNEPLRETPALVCPVNDVKDTT</sequence>
<reference evidence="5" key="2">
    <citation type="submission" date="2017-05" db="UniProtKB">
        <authorList>
            <consortium name="EnsemblMetazoa"/>
        </authorList>
    </citation>
    <scope>IDENTIFICATION</scope>
</reference>
<dbReference type="GO" id="GO:0003735">
    <property type="term" value="F:structural constituent of ribosome"/>
    <property type="evidence" value="ECO:0007669"/>
    <property type="project" value="InterPro"/>
</dbReference>
<proteinExistence type="predicted"/>
<dbReference type="eggNOG" id="KOG4461">
    <property type="taxonomic scope" value="Eukaryota"/>
</dbReference>
<dbReference type="InterPro" id="IPR039982">
    <property type="entry name" value="Ribosomal_mL65"/>
</dbReference>
<keyword evidence="3" id="KW-0496">Mitochondrion</keyword>
<dbReference type="EnsemblMetazoa" id="Aqu2.1.44333_001">
    <property type="protein sequence ID" value="Aqu2.1.44333_001"/>
    <property type="gene ID" value="Aqu2.1.44333"/>
</dbReference>
<dbReference type="GO" id="GO:0005762">
    <property type="term" value="C:mitochondrial large ribosomal subunit"/>
    <property type="evidence" value="ECO:0007669"/>
    <property type="project" value="TreeGrafter"/>
</dbReference>
<comment type="subcellular location">
    <subcellularLocation>
        <location evidence="1">Mitochondrion</location>
    </subcellularLocation>
</comment>
<name>A0A1X7VW43_AMPQE</name>
<dbReference type="PANTHER" id="PTHR13014:SF3">
    <property type="entry name" value="LARGE RIBOSOMAL SUBUNIT PROTEIN ML65"/>
    <property type="match status" value="1"/>
</dbReference>
<protein>
    <submittedName>
        <fullName evidence="5">Uncharacterized protein</fullName>
    </submittedName>
</protein>
<keyword evidence="4" id="KW-0687">Ribonucleoprotein</keyword>
<evidence type="ECO:0000256" key="1">
    <source>
        <dbReference type="ARBA" id="ARBA00004173"/>
    </source>
</evidence>
<dbReference type="AlphaFoldDB" id="A0A1X7VW43"/>
<dbReference type="OMA" id="LMCYQLN"/>
<dbReference type="GO" id="GO:0006412">
    <property type="term" value="P:translation"/>
    <property type="evidence" value="ECO:0007669"/>
    <property type="project" value="InterPro"/>
</dbReference>
<dbReference type="InterPro" id="IPR010793">
    <property type="entry name" value="Ribosomal_mL37/mL65"/>
</dbReference>
<evidence type="ECO:0000256" key="4">
    <source>
        <dbReference type="ARBA" id="ARBA00023274"/>
    </source>
</evidence>
<keyword evidence="2" id="KW-0689">Ribosomal protein</keyword>
<reference evidence="6" key="1">
    <citation type="journal article" date="2010" name="Nature">
        <title>The Amphimedon queenslandica genome and the evolution of animal complexity.</title>
        <authorList>
            <person name="Srivastava M."/>
            <person name="Simakov O."/>
            <person name="Chapman J."/>
            <person name="Fahey B."/>
            <person name="Gauthier M.E."/>
            <person name="Mitros T."/>
            <person name="Richards G.S."/>
            <person name="Conaco C."/>
            <person name="Dacre M."/>
            <person name="Hellsten U."/>
            <person name="Larroux C."/>
            <person name="Putnam N.H."/>
            <person name="Stanke M."/>
            <person name="Adamska M."/>
            <person name="Darling A."/>
            <person name="Degnan S.M."/>
            <person name="Oakley T.H."/>
            <person name="Plachetzki D.C."/>
            <person name="Zhai Y."/>
            <person name="Adamski M."/>
            <person name="Calcino A."/>
            <person name="Cummins S.F."/>
            <person name="Goodstein D.M."/>
            <person name="Harris C."/>
            <person name="Jackson D.J."/>
            <person name="Leys S.P."/>
            <person name="Shu S."/>
            <person name="Woodcroft B.J."/>
            <person name="Vervoort M."/>
            <person name="Kosik K.S."/>
            <person name="Manning G."/>
            <person name="Degnan B.M."/>
            <person name="Rokhsar D.S."/>
        </authorList>
    </citation>
    <scope>NUCLEOTIDE SEQUENCE [LARGE SCALE GENOMIC DNA]</scope>
</reference>
<dbReference type="PANTHER" id="PTHR13014">
    <property type="entry name" value="MITOCHONDRIAL 28S RIBOSOMAL PROTEIN S30/P52 PRO-APOTOTIC PROTEIN"/>
    <property type="match status" value="1"/>
</dbReference>
<accession>A0A1X7VW43</accession>
<dbReference type="Proteomes" id="UP000007879">
    <property type="component" value="Unassembled WGS sequence"/>
</dbReference>
<evidence type="ECO:0000256" key="3">
    <source>
        <dbReference type="ARBA" id="ARBA00023128"/>
    </source>
</evidence>
<dbReference type="KEGG" id="aqu:105312880"/>